<sequence>MQDADLEFDEQDFDGLGTRGNFFDMWRVAKGARLAPLCAEVGAALDTCNGPRQRKRKPQAQQVHDAIVATIVGNLAFAVVMRFDPPTLAIRAAHSTGSLGRYDRKGMYNLPARLKNLEASGLVEFETSRQRRWLSTVRPTEMFAARVREAGATLADIGRVQDAETIVVTCAQSGFTESSSARGATTSSYGRKASKRIEYEDTAENHRYRAEMVAINAALEIASLAYVGPEPVETDRRVLHRVFNDIGEPDCFSHGGRLYGGWWQNLARNLRRHIRIDGEPIADLDFKSMFVRLAYLSVGATPPDGDLYAGIRHLDGPHRRDAVKKLISALMFSKLKRQRIPKEIPKDLIPPGVRFKDLMDAILEKHPLLAPVLDTTAGYALSKTESTILIDILRTLAAEDITALPMHDGIMVAASKADRATEVMGDAAERITGFRLPVEPKA</sequence>
<comment type="caution">
    <text evidence="1">The sequence shown here is derived from an EMBL/GenBank/DDBJ whole genome shotgun (WGS) entry which is preliminary data.</text>
</comment>
<name>A0A947D0Z2_9HYPH</name>
<proteinExistence type="predicted"/>
<dbReference type="AlphaFoldDB" id="A0A947D0Z2"/>
<dbReference type="Proteomes" id="UP000766595">
    <property type="component" value="Unassembled WGS sequence"/>
</dbReference>
<organism evidence="1 2">
    <name type="scientific">Prosthecodimorpha staleyi</name>
    <dbReference type="NCBI Taxonomy" id="2840188"/>
    <lineage>
        <taxon>Bacteria</taxon>
        <taxon>Pseudomonadati</taxon>
        <taxon>Pseudomonadota</taxon>
        <taxon>Alphaproteobacteria</taxon>
        <taxon>Hyphomicrobiales</taxon>
        <taxon>Ancalomicrobiaceae</taxon>
        <taxon>Prosthecodimorpha</taxon>
    </lineage>
</organism>
<dbReference type="EMBL" id="JAHHZF010000002">
    <property type="protein sequence ID" value="MBT9288760.1"/>
    <property type="molecule type" value="Genomic_DNA"/>
</dbReference>
<accession>A0A947D0Z2</accession>
<protein>
    <submittedName>
        <fullName evidence="1">Uncharacterized protein</fullName>
    </submittedName>
</protein>
<gene>
    <name evidence="1" type="ORF">KL771_04825</name>
</gene>
<reference evidence="1 2" key="1">
    <citation type="submission" date="2021-06" db="EMBL/GenBank/DDBJ databases">
        <authorList>
            <person name="Grouzdev D.S."/>
            <person name="Koziaeva V."/>
        </authorList>
    </citation>
    <scope>NUCLEOTIDE SEQUENCE [LARGE SCALE GENOMIC DNA]</scope>
    <source>
        <strain evidence="1 2">22</strain>
    </source>
</reference>
<evidence type="ECO:0000313" key="2">
    <source>
        <dbReference type="Proteomes" id="UP000766595"/>
    </source>
</evidence>
<dbReference type="RefSeq" id="WP_261967413.1">
    <property type="nucleotide sequence ID" value="NZ_JAHHZF010000002.1"/>
</dbReference>
<keyword evidence="2" id="KW-1185">Reference proteome</keyword>
<evidence type="ECO:0000313" key="1">
    <source>
        <dbReference type="EMBL" id="MBT9288760.1"/>
    </source>
</evidence>